<evidence type="ECO:0000313" key="2">
    <source>
        <dbReference type="EMBL" id="KAJ7633013.1"/>
    </source>
</evidence>
<dbReference type="CDD" id="cd18186">
    <property type="entry name" value="BTB_POZ_ZBTB_KLHL-like"/>
    <property type="match status" value="1"/>
</dbReference>
<dbReference type="Gene3D" id="3.30.710.10">
    <property type="entry name" value="Potassium Channel Kv1.1, Chain A"/>
    <property type="match status" value="1"/>
</dbReference>
<protein>
    <recommendedName>
        <fullName evidence="1">BTB domain-containing protein</fullName>
    </recommendedName>
</protein>
<dbReference type="AlphaFoldDB" id="A0AAD7BX85"/>
<organism evidence="2 3">
    <name type="scientific">Roridomyces roridus</name>
    <dbReference type="NCBI Taxonomy" id="1738132"/>
    <lineage>
        <taxon>Eukaryota</taxon>
        <taxon>Fungi</taxon>
        <taxon>Dikarya</taxon>
        <taxon>Basidiomycota</taxon>
        <taxon>Agaricomycotina</taxon>
        <taxon>Agaricomycetes</taxon>
        <taxon>Agaricomycetidae</taxon>
        <taxon>Agaricales</taxon>
        <taxon>Marasmiineae</taxon>
        <taxon>Mycenaceae</taxon>
        <taxon>Roridomyces</taxon>
    </lineage>
</organism>
<evidence type="ECO:0000313" key="3">
    <source>
        <dbReference type="Proteomes" id="UP001221142"/>
    </source>
</evidence>
<reference evidence="2" key="1">
    <citation type="submission" date="2023-03" db="EMBL/GenBank/DDBJ databases">
        <title>Massive genome expansion in bonnet fungi (Mycena s.s.) driven by repeated elements and novel gene families across ecological guilds.</title>
        <authorList>
            <consortium name="Lawrence Berkeley National Laboratory"/>
            <person name="Harder C.B."/>
            <person name="Miyauchi S."/>
            <person name="Viragh M."/>
            <person name="Kuo A."/>
            <person name="Thoen E."/>
            <person name="Andreopoulos B."/>
            <person name="Lu D."/>
            <person name="Skrede I."/>
            <person name="Drula E."/>
            <person name="Henrissat B."/>
            <person name="Morin E."/>
            <person name="Kohler A."/>
            <person name="Barry K."/>
            <person name="LaButti K."/>
            <person name="Morin E."/>
            <person name="Salamov A."/>
            <person name="Lipzen A."/>
            <person name="Mereny Z."/>
            <person name="Hegedus B."/>
            <person name="Baldrian P."/>
            <person name="Stursova M."/>
            <person name="Weitz H."/>
            <person name="Taylor A."/>
            <person name="Grigoriev I.V."/>
            <person name="Nagy L.G."/>
            <person name="Martin F."/>
            <person name="Kauserud H."/>
        </authorList>
    </citation>
    <scope>NUCLEOTIDE SEQUENCE</scope>
    <source>
        <strain evidence="2">9284</strain>
    </source>
</reference>
<dbReference type="InterPro" id="IPR011333">
    <property type="entry name" value="SKP1/BTB/POZ_sf"/>
</dbReference>
<gene>
    <name evidence="2" type="ORF">FB45DRAFT_520874</name>
</gene>
<dbReference type="SUPFAM" id="SSF54695">
    <property type="entry name" value="POZ domain"/>
    <property type="match status" value="1"/>
</dbReference>
<accession>A0AAD7BX85</accession>
<evidence type="ECO:0000259" key="1">
    <source>
        <dbReference type="Pfam" id="PF00651"/>
    </source>
</evidence>
<dbReference type="Proteomes" id="UP001221142">
    <property type="component" value="Unassembled WGS sequence"/>
</dbReference>
<feature type="domain" description="BTB" evidence="1">
    <location>
        <begin position="392"/>
        <end position="508"/>
    </location>
</feature>
<comment type="caution">
    <text evidence="2">The sequence shown here is derived from an EMBL/GenBank/DDBJ whole genome shotgun (WGS) entry which is preliminary data.</text>
</comment>
<proteinExistence type="predicted"/>
<dbReference type="Pfam" id="PF00651">
    <property type="entry name" value="BTB"/>
    <property type="match status" value="1"/>
</dbReference>
<keyword evidence="3" id="KW-1185">Reference proteome</keyword>
<sequence>MLPSGLNIETFIPYVRSHVALANHSDQLETVLSWPPKKARITSDSERLAELLNFPDALQPSDIDNYSHLLHVFLSLRGTGKIPVPDGDLTLRSVNELYDRSVELFSLALQSRQETTFLHPDFRYLEEDLRSKGLHYDVDWNAFLLCARTVHQDSTIRRLPEDEIMPRAQAVFDFYNSGLPNLIMGQAPKWRELNGLNFIPRDLRRSTSSTYDVESYCASLPQIVTPGQILQSKFEAVAWSQRALFRDTPTANLLALNSTLGVPTVAEVVEHLKVLALKVAPEHPRNRSLLHQLRSTYDWLQNNKEAAKVYLRVSDALFLNVDDPESDPWEWRPAGQLLFNAQWDYPETGCFKARGFLQPYRSLLLAAGAKEISDVAFERKERVDPDKLRTAFNAMRSQGQFTDVLLMPVRVSEGEKIDESELWAHSAFLVAAIPHVREARDGWKEGTSAQHPFPGSYFGARAVLDFIYTGKIHQEPNEGDDGHMTFLCDLRELLEVADEWDMADLKDEIGGLVEFWKLLLPDTYREILADAEKYRATSLEKYCREWASKNLDLLTMEVEEDAEDEV</sequence>
<dbReference type="InterPro" id="IPR000210">
    <property type="entry name" value="BTB/POZ_dom"/>
</dbReference>
<dbReference type="EMBL" id="JARKIF010000008">
    <property type="protein sequence ID" value="KAJ7633013.1"/>
    <property type="molecule type" value="Genomic_DNA"/>
</dbReference>
<name>A0AAD7BX85_9AGAR</name>